<comment type="caution">
    <text evidence="1">The sequence shown here is derived from an EMBL/GenBank/DDBJ whole genome shotgun (WGS) entry which is preliminary data.</text>
</comment>
<sequence>MIATTKIPLPNLQSTLREEGHANRAVQKLIKENVSPEFMGIFPANVDMCGQNNTFRKKDNHPVEIDPLFYWHRG</sequence>
<reference evidence="1 2" key="1">
    <citation type="journal article" date="2018" name="BMC Genomics">
        <title>Comparative genome analyses reveal sequence features reflecting distinct modes of host-adaptation between dicot and monocot powdery mildew.</title>
        <authorList>
            <person name="Wu Y."/>
            <person name="Ma X."/>
            <person name="Pan Z."/>
            <person name="Kale S.D."/>
            <person name="Song Y."/>
            <person name="King H."/>
            <person name="Zhang Q."/>
            <person name="Presley C."/>
            <person name="Deng X."/>
            <person name="Wei C.I."/>
            <person name="Xiao S."/>
        </authorList>
    </citation>
    <scope>NUCLEOTIDE SEQUENCE [LARGE SCALE GENOMIC DNA]</scope>
    <source>
        <strain evidence="1">UMSG3</strain>
    </source>
</reference>
<evidence type="ECO:0000313" key="2">
    <source>
        <dbReference type="Proteomes" id="UP000283383"/>
    </source>
</evidence>
<proteinExistence type="predicted"/>
<accession>A0A420I965</accession>
<dbReference type="Proteomes" id="UP000283383">
    <property type="component" value="Unassembled WGS sequence"/>
</dbReference>
<dbReference type="AlphaFoldDB" id="A0A420I965"/>
<organism evidence="1 2">
    <name type="scientific">Golovinomyces cichoracearum</name>
    <dbReference type="NCBI Taxonomy" id="62708"/>
    <lineage>
        <taxon>Eukaryota</taxon>
        <taxon>Fungi</taxon>
        <taxon>Dikarya</taxon>
        <taxon>Ascomycota</taxon>
        <taxon>Pezizomycotina</taxon>
        <taxon>Leotiomycetes</taxon>
        <taxon>Erysiphales</taxon>
        <taxon>Erysiphaceae</taxon>
        <taxon>Golovinomyces</taxon>
    </lineage>
</organism>
<evidence type="ECO:0000313" key="1">
    <source>
        <dbReference type="EMBL" id="RKF66863.1"/>
    </source>
</evidence>
<name>A0A420I965_9PEZI</name>
<dbReference type="EMBL" id="MCBQ01010957">
    <property type="protein sequence ID" value="RKF66863.1"/>
    <property type="molecule type" value="Genomic_DNA"/>
</dbReference>
<protein>
    <submittedName>
        <fullName evidence="1">Uncharacterized protein</fullName>
    </submittedName>
</protein>
<keyword evidence="2" id="KW-1185">Reference proteome</keyword>
<gene>
    <name evidence="1" type="ORF">GcM3_109025</name>
</gene>